<keyword evidence="3" id="KW-1133">Transmembrane helix</keyword>
<dbReference type="PANTHER" id="PTHR23028:SF53">
    <property type="entry name" value="ACYL_TRANSF_3 DOMAIN-CONTAINING PROTEIN"/>
    <property type="match status" value="1"/>
</dbReference>
<feature type="transmembrane region" description="Helical" evidence="3">
    <location>
        <begin position="12"/>
        <end position="31"/>
    </location>
</feature>
<dbReference type="PANTHER" id="PTHR23028">
    <property type="entry name" value="ACETYLTRANSFERASE"/>
    <property type="match status" value="1"/>
</dbReference>
<feature type="domain" description="Acyltransferase 3" evidence="4">
    <location>
        <begin position="13"/>
        <end position="324"/>
    </location>
</feature>
<evidence type="ECO:0000256" key="1">
    <source>
        <dbReference type="ARBA" id="ARBA00004370"/>
    </source>
</evidence>
<feature type="transmembrane region" description="Helical" evidence="3">
    <location>
        <begin position="280"/>
        <end position="300"/>
    </location>
</feature>
<organism evidence="5 6">
    <name type="scientific">Paenibacillus brevis</name>
    <dbReference type="NCBI Taxonomy" id="2841508"/>
    <lineage>
        <taxon>Bacteria</taxon>
        <taxon>Bacillati</taxon>
        <taxon>Bacillota</taxon>
        <taxon>Bacilli</taxon>
        <taxon>Bacillales</taxon>
        <taxon>Paenibacillaceae</taxon>
        <taxon>Paenibacillus</taxon>
    </lineage>
</organism>
<dbReference type="Proteomes" id="UP000743001">
    <property type="component" value="Unassembled WGS sequence"/>
</dbReference>
<feature type="transmembrane region" description="Helical" evidence="3">
    <location>
        <begin position="88"/>
        <end position="106"/>
    </location>
</feature>
<gene>
    <name evidence="5" type="ORF">KQJ23_18515</name>
</gene>
<protein>
    <submittedName>
        <fullName evidence="5">Acyltransferase</fullName>
    </submittedName>
</protein>
<sequence length="360" mass="41649">MPNGLLMNNKNLTINGLRGLLASLVVLYHGYTGMTTSNYLEESYIRQINHFGPFAVNIFFIISGYLILQSLIRSGSIDYFIKNRILRIYPVFFVIHIFIFIAGPVINYEWMGSLSTAEYLLHFVSNLLMLPGVFNLPIAQIVAWSLSYEFAFYIVITVFYFGHKSQSILLKYFSIGAALITSLILLYKHPTMLFFLVGILLCLYSEKITALLKYRYHSWFFFNGILFMLIAIFVYDPENLSLSLIFSFLFFFTVINEEGAFAKIMRSRVFQYLGELSYSLYLWHTFIMFPIKRIIPIVGLEQLNQYVLLVLFTGSSLIISLLASHFSYRLLEVKVVKFLKKSRVFRSNRTPISQRNAGAL</sequence>
<feature type="transmembrane region" description="Helical" evidence="3">
    <location>
        <begin position="193"/>
        <end position="212"/>
    </location>
</feature>
<dbReference type="EMBL" id="JAHLQJ010000018">
    <property type="protein sequence ID" value="MBU5673831.1"/>
    <property type="molecule type" value="Genomic_DNA"/>
</dbReference>
<keyword evidence="5" id="KW-0808">Transferase</keyword>
<reference evidence="5 6" key="1">
    <citation type="submission" date="2021-06" db="EMBL/GenBank/DDBJ databases">
        <authorList>
            <person name="Sun Q."/>
            <person name="Li D."/>
        </authorList>
    </citation>
    <scope>NUCLEOTIDE SEQUENCE [LARGE SCALE GENOMIC DNA]</scope>
    <source>
        <strain evidence="5 6">MSJ-6</strain>
    </source>
</reference>
<feature type="transmembrane region" description="Helical" evidence="3">
    <location>
        <begin position="168"/>
        <end position="187"/>
    </location>
</feature>
<name>A0ABS6FXF3_9BACL</name>
<dbReference type="GO" id="GO:0016746">
    <property type="term" value="F:acyltransferase activity"/>
    <property type="evidence" value="ECO:0007669"/>
    <property type="project" value="UniProtKB-KW"/>
</dbReference>
<evidence type="ECO:0000259" key="4">
    <source>
        <dbReference type="Pfam" id="PF01757"/>
    </source>
</evidence>
<proteinExistence type="inferred from homology"/>
<comment type="subcellular location">
    <subcellularLocation>
        <location evidence="1">Membrane</location>
    </subcellularLocation>
</comment>
<dbReference type="InterPro" id="IPR002656">
    <property type="entry name" value="Acyl_transf_3_dom"/>
</dbReference>
<feature type="transmembrane region" description="Helical" evidence="3">
    <location>
        <begin position="219"/>
        <end position="235"/>
    </location>
</feature>
<feature type="transmembrane region" description="Helical" evidence="3">
    <location>
        <begin position="138"/>
        <end position="161"/>
    </location>
</feature>
<evidence type="ECO:0000313" key="5">
    <source>
        <dbReference type="EMBL" id="MBU5673831.1"/>
    </source>
</evidence>
<evidence type="ECO:0000313" key="6">
    <source>
        <dbReference type="Proteomes" id="UP000743001"/>
    </source>
</evidence>
<dbReference type="InterPro" id="IPR050879">
    <property type="entry name" value="Acyltransferase_3"/>
</dbReference>
<dbReference type="RefSeq" id="WP_216480413.1">
    <property type="nucleotide sequence ID" value="NZ_JAHLQJ010000018.1"/>
</dbReference>
<keyword evidence="3" id="KW-0812">Transmembrane</keyword>
<evidence type="ECO:0000256" key="3">
    <source>
        <dbReference type="SAM" id="Phobius"/>
    </source>
</evidence>
<feature type="transmembrane region" description="Helical" evidence="3">
    <location>
        <begin position="306"/>
        <end position="331"/>
    </location>
</feature>
<keyword evidence="6" id="KW-1185">Reference proteome</keyword>
<keyword evidence="3" id="KW-0472">Membrane</keyword>
<feature type="transmembrane region" description="Helical" evidence="3">
    <location>
        <begin position="241"/>
        <end position="259"/>
    </location>
</feature>
<comment type="caution">
    <text evidence="5">The sequence shown here is derived from an EMBL/GenBank/DDBJ whole genome shotgun (WGS) entry which is preliminary data.</text>
</comment>
<comment type="similarity">
    <text evidence="2">Belongs to the acyltransferase 3 family.</text>
</comment>
<evidence type="ECO:0000256" key="2">
    <source>
        <dbReference type="ARBA" id="ARBA00007400"/>
    </source>
</evidence>
<dbReference type="Pfam" id="PF01757">
    <property type="entry name" value="Acyl_transf_3"/>
    <property type="match status" value="1"/>
</dbReference>
<keyword evidence="5" id="KW-0012">Acyltransferase</keyword>
<accession>A0ABS6FXF3</accession>
<feature type="transmembrane region" description="Helical" evidence="3">
    <location>
        <begin position="51"/>
        <end position="68"/>
    </location>
</feature>